<dbReference type="Pfam" id="PF07729">
    <property type="entry name" value="FCD"/>
    <property type="match status" value="1"/>
</dbReference>
<dbReference type="PANTHER" id="PTHR43537:SF24">
    <property type="entry name" value="GLUCONATE OPERON TRANSCRIPTIONAL REPRESSOR"/>
    <property type="match status" value="1"/>
</dbReference>
<organism evidence="5 6">
    <name type="scientific">Vineibacter terrae</name>
    <dbReference type="NCBI Taxonomy" id="2586908"/>
    <lineage>
        <taxon>Bacteria</taxon>
        <taxon>Pseudomonadati</taxon>
        <taxon>Pseudomonadota</taxon>
        <taxon>Alphaproteobacteria</taxon>
        <taxon>Hyphomicrobiales</taxon>
        <taxon>Vineibacter</taxon>
    </lineage>
</organism>
<dbReference type="Gene3D" id="1.10.10.10">
    <property type="entry name" value="Winged helix-like DNA-binding domain superfamily/Winged helix DNA-binding domain"/>
    <property type="match status" value="1"/>
</dbReference>
<dbReference type="SUPFAM" id="SSF46785">
    <property type="entry name" value="Winged helix' DNA-binding domain"/>
    <property type="match status" value="1"/>
</dbReference>
<dbReference type="AlphaFoldDB" id="A0A5C8PU56"/>
<dbReference type="Pfam" id="PF00392">
    <property type="entry name" value="GntR"/>
    <property type="match status" value="1"/>
</dbReference>
<keyword evidence="1" id="KW-0805">Transcription regulation</keyword>
<reference evidence="5 6" key="1">
    <citation type="submission" date="2019-06" db="EMBL/GenBank/DDBJ databases">
        <title>New taxonomy in bacterial strain CC-CFT640, isolated from vineyard.</title>
        <authorList>
            <person name="Lin S.-Y."/>
            <person name="Tsai C.-F."/>
            <person name="Young C.-C."/>
        </authorList>
    </citation>
    <scope>NUCLEOTIDE SEQUENCE [LARGE SCALE GENOMIC DNA]</scope>
    <source>
        <strain evidence="5 6">CC-CFT640</strain>
    </source>
</reference>
<dbReference type="OrthoDB" id="9812290at2"/>
<dbReference type="EMBL" id="VDUZ01000004">
    <property type="protein sequence ID" value="TXL80501.1"/>
    <property type="molecule type" value="Genomic_DNA"/>
</dbReference>
<name>A0A5C8PU56_9HYPH</name>
<accession>A0A5C8PU56</accession>
<dbReference type="GO" id="GO:0003700">
    <property type="term" value="F:DNA-binding transcription factor activity"/>
    <property type="evidence" value="ECO:0007669"/>
    <property type="project" value="InterPro"/>
</dbReference>
<dbReference type="PANTHER" id="PTHR43537">
    <property type="entry name" value="TRANSCRIPTIONAL REGULATOR, GNTR FAMILY"/>
    <property type="match status" value="1"/>
</dbReference>
<dbReference type="SMART" id="SM00895">
    <property type="entry name" value="FCD"/>
    <property type="match status" value="1"/>
</dbReference>
<keyword evidence="6" id="KW-1185">Reference proteome</keyword>
<dbReference type="Gene3D" id="1.20.120.530">
    <property type="entry name" value="GntR ligand-binding domain-like"/>
    <property type="match status" value="1"/>
</dbReference>
<protein>
    <submittedName>
        <fullName evidence="5">GntR family transcriptional regulator</fullName>
    </submittedName>
</protein>
<dbReference type="InterPro" id="IPR008920">
    <property type="entry name" value="TF_FadR/GntR_C"/>
</dbReference>
<evidence type="ECO:0000256" key="3">
    <source>
        <dbReference type="ARBA" id="ARBA00023163"/>
    </source>
</evidence>
<gene>
    <name evidence="5" type="ORF">FHP25_04405</name>
</gene>
<dbReference type="InterPro" id="IPR000524">
    <property type="entry name" value="Tscrpt_reg_HTH_GntR"/>
</dbReference>
<dbReference type="InterPro" id="IPR036390">
    <property type="entry name" value="WH_DNA-bd_sf"/>
</dbReference>
<evidence type="ECO:0000256" key="2">
    <source>
        <dbReference type="ARBA" id="ARBA00023125"/>
    </source>
</evidence>
<dbReference type="Proteomes" id="UP000321638">
    <property type="component" value="Unassembled WGS sequence"/>
</dbReference>
<dbReference type="SUPFAM" id="SSF48008">
    <property type="entry name" value="GntR ligand-binding domain-like"/>
    <property type="match status" value="1"/>
</dbReference>
<dbReference type="PRINTS" id="PR00035">
    <property type="entry name" value="HTHGNTR"/>
</dbReference>
<sequence length="244" mass="26606">MPPDTASAPAPDAARLGDTYSPLRDLVTQSLRQAIVRGRYRPGERLIEERIAAELGVSRNPVREAIRALASEGFIEVTPRRSAVVASLSNADAWEMVEVRANLEGLNARLAARRHQPGVIDRIKSVLSEGRAKAATGTPEEFVEFNNRFHDLLAEAGNNRVLGDIMRTLRERTAHLFAPRSLKQAVTNWEEHADILEAIVAGDEEMAALLASRHVLHAGRTFLAEREPAPEQASAALSAVKASS</sequence>
<keyword evidence="2" id="KW-0238">DNA-binding</keyword>
<keyword evidence="3" id="KW-0804">Transcription</keyword>
<evidence type="ECO:0000259" key="4">
    <source>
        <dbReference type="PROSITE" id="PS50949"/>
    </source>
</evidence>
<dbReference type="CDD" id="cd07377">
    <property type="entry name" value="WHTH_GntR"/>
    <property type="match status" value="1"/>
</dbReference>
<dbReference type="SMART" id="SM00345">
    <property type="entry name" value="HTH_GNTR"/>
    <property type="match status" value="1"/>
</dbReference>
<evidence type="ECO:0000256" key="1">
    <source>
        <dbReference type="ARBA" id="ARBA00023015"/>
    </source>
</evidence>
<proteinExistence type="predicted"/>
<feature type="domain" description="HTH gntR-type" evidence="4">
    <location>
        <begin position="21"/>
        <end position="88"/>
    </location>
</feature>
<evidence type="ECO:0000313" key="6">
    <source>
        <dbReference type="Proteomes" id="UP000321638"/>
    </source>
</evidence>
<dbReference type="InterPro" id="IPR036388">
    <property type="entry name" value="WH-like_DNA-bd_sf"/>
</dbReference>
<dbReference type="InterPro" id="IPR011711">
    <property type="entry name" value="GntR_C"/>
</dbReference>
<evidence type="ECO:0000313" key="5">
    <source>
        <dbReference type="EMBL" id="TXL80501.1"/>
    </source>
</evidence>
<dbReference type="GO" id="GO:0003677">
    <property type="term" value="F:DNA binding"/>
    <property type="evidence" value="ECO:0007669"/>
    <property type="project" value="UniProtKB-KW"/>
</dbReference>
<comment type="caution">
    <text evidence="5">The sequence shown here is derived from an EMBL/GenBank/DDBJ whole genome shotgun (WGS) entry which is preliminary data.</text>
</comment>
<dbReference type="PROSITE" id="PS50949">
    <property type="entry name" value="HTH_GNTR"/>
    <property type="match status" value="1"/>
</dbReference>